<reference evidence="8 9" key="1">
    <citation type="submission" date="2019-12" db="EMBL/GenBank/DDBJ databases">
        <title>Mucilaginibacter sp. HME9299 genome sequencing and assembly.</title>
        <authorList>
            <person name="Kang H."/>
            <person name="Kim H."/>
            <person name="Joh K."/>
        </authorList>
    </citation>
    <scope>NUCLEOTIDE SEQUENCE [LARGE SCALE GENOMIC DNA]</scope>
    <source>
        <strain evidence="8 9">HME9299</strain>
    </source>
</reference>
<keyword evidence="4" id="KW-0443">Lipid metabolism</keyword>
<comment type="pathway">
    <text evidence="1">Lipid metabolism.</text>
</comment>
<dbReference type="SMART" id="SM00563">
    <property type="entry name" value="PlsC"/>
    <property type="match status" value="1"/>
</dbReference>
<dbReference type="GO" id="GO:0006654">
    <property type="term" value="P:phosphatidic acid biosynthetic process"/>
    <property type="evidence" value="ECO:0007669"/>
    <property type="project" value="TreeGrafter"/>
</dbReference>
<dbReference type="EMBL" id="WQLA01000003">
    <property type="protein sequence ID" value="MVN91598.1"/>
    <property type="molecule type" value="Genomic_DNA"/>
</dbReference>
<dbReference type="PANTHER" id="PTHR10434">
    <property type="entry name" value="1-ACYL-SN-GLYCEROL-3-PHOSPHATE ACYLTRANSFERASE"/>
    <property type="match status" value="1"/>
</dbReference>
<evidence type="ECO:0000256" key="3">
    <source>
        <dbReference type="ARBA" id="ARBA00022679"/>
    </source>
</evidence>
<dbReference type="Pfam" id="PF01553">
    <property type="entry name" value="Acyltransferase"/>
    <property type="match status" value="1"/>
</dbReference>
<comment type="caution">
    <text evidence="8">The sequence shown here is derived from an EMBL/GenBank/DDBJ whole genome shotgun (WGS) entry which is preliminary data.</text>
</comment>
<dbReference type="SUPFAM" id="SSF69593">
    <property type="entry name" value="Glycerol-3-phosphate (1)-acyltransferase"/>
    <property type="match status" value="1"/>
</dbReference>
<dbReference type="RefSeq" id="WP_157541896.1">
    <property type="nucleotide sequence ID" value="NZ_WQLA01000003.1"/>
</dbReference>
<keyword evidence="2" id="KW-0444">Lipid biosynthesis</keyword>
<keyword evidence="6" id="KW-0472">Membrane</keyword>
<protein>
    <submittedName>
        <fullName evidence="8">1-acyl-sn-glycerol-3-phosphate acyltransferase</fullName>
    </submittedName>
</protein>
<keyword evidence="5 8" id="KW-0012">Acyltransferase</keyword>
<evidence type="ECO:0000313" key="8">
    <source>
        <dbReference type="EMBL" id="MVN91598.1"/>
    </source>
</evidence>
<accession>A0A6I4ICL5</accession>
<keyword evidence="6" id="KW-0812">Transmembrane</keyword>
<dbReference type="Proteomes" id="UP000434850">
    <property type="component" value="Unassembled WGS sequence"/>
</dbReference>
<dbReference type="OrthoDB" id="9803035at2"/>
<evidence type="ECO:0000313" key="9">
    <source>
        <dbReference type="Proteomes" id="UP000434850"/>
    </source>
</evidence>
<dbReference type="AlphaFoldDB" id="A0A6I4ICL5"/>
<evidence type="ECO:0000256" key="4">
    <source>
        <dbReference type="ARBA" id="ARBA00023098"/>
    </source>
</evidence>
<dbReference type="PANTHER" id="PTHR10434:SF64">
    <property type="entry name" value="1-ACYL-SN-GLYCEROL-3-PHOSPHATE ACYLTRANSFERASE-RELATED"/>
    <property type="match status" value="1"/>
</dbReference>
<evidence type="ECO:0000256" key="1">
    <source>
        <dbReference type="ARBA" id="ARBA00005189"/>
    </source>
</evidence>
<proteinExistence type="predicted"/>
<gene>
    <name evidence="8" type="ORF">GO816_10725</name>
</gene>
<feature type="domain" description="Phospholipid/glycerol acyltransferase" evidence="7">
    <location>
        <begin position="74"/>
        <end position="189"/>
    </location>
</feature>
<organism evidence="8 9">
    <name type="scientific">Mucilaginibacter aquatilis</name>
    <dbReference type="NCBI Taxonomy" id="1517760"/>
    <lineage>
        <taxon>Bacteria</taxon>
        <taxon>Pseudomonadati</taxon>
        <taxon>Bacteroidota</taxon>
        <taxon>Sphingobacteriia</taxon>
        <taxon>Sphingobacteriales</taxon>
        <taxon>Sphingobacteriaceae</taxon>
        <taxon>Mucilaginibacter</taxon>
    </lineage>
</organism>
<sequence length="246" mass="28493">MKILLKKVHAYFYRYSVAAFFIILWPLLYFFSRNPARYPAMNRMRKVWGVLSSSIAGIFYTFSYEEKIDWSRTYIICPNHTSNLDITAASLLVKNNFCFIGKEELLNNFVTRLSFQTVDIPVNRESKMSSFRAFKTAAERLQQGMSLVIFPEGKIPDDFPPRLHEFKNGPFRLAIEHKVPIIPVTTLNAWQILWDTGLERGSSPGICKVYVHRPIETSNLTVADADALRDEVYNIINSKFESYVNR</sequence>
<evidence type="ECO:0000256" key="6">
    <source>
        <dbReference type="SAM" id="Phobius"/>
    </source>
</evidence>
<evidence type="ECO:0000256" key="5">
    <source>
        <dbReference type="ARBA" id="ARBA00023315"/>
    </source>
</evidence>
<evidence type="ECO:0000259" key="7">
    <source>
        <dbReference type="SMART" id="SM00563"/>
    </source>
</evidence>
<evidence type="ECO:0000256" key="2">
    <source>
        <dbReference type="ARBA" id="ARBA00022516"/>
    </source>
</evidence>
<dbReference type="InterPro" id="IPR002123">
    <property type="entry name" value="Plipid/glycerol_acylTrfase"/>
</dbReference>
<keyword evidence="3 8" id="KW-0808">Transferase</keyword>
<keyword evidence="6" id="KW-1133">Transmembrane helix</keyword>
<feature type="transmembrane region" description="Helical" evidence="6">
    <location>
        <begin position="47"/>
        <end position="64"/>
    </location>
</feature>
<name>A0A6I4ICL5_9SPHI</name>
<keyword evidence="9" id="KW-1185">Reference proteome</keyword>
<feature type="transmembrane region" description="Helical" evidence="6">
    <location>
        <begin position="12"/>
        <end position="32"/>
    </location>
</feature>
<dbReference type="CDD" id="cd07989">
    <property type="entry name" value="LPLAT_AGPAT-like"/>
    <property type="match status" value="1"/>
</dbReference>
<dbReference type="GO" id="GO:0003841">
    <property type="term" value="F:1-acylglycerol-3-phosphate O-acyltransferase activity"/>
    <property type="evidence" value="ECO:0007669"/>
    <property type="project" value="TreeGrafter"/>
</dbReference>